<dbReference type="AlphaFoldDB" id="A0AAF0CPB8"/>
<dbReference type="RefSeq" id="WP_330930623.1">
    <property type="nucleotide sequence ID" value="NZ_CP119075.1"/>
</dbReference>
<dbReference type="SUPFAM" id="SSF56935">
    <property type="entry name" value="Porins"/>
    <property type="match status" value="1"/>
</dbReference>
<dbReference type="GO" id="GO:0009279">
    <property type="term" value="C:cell outer membrane"/>
    <property type="evidence" value="ECO:0007669"/>
    <property type="project" value="UniProtKB-SubCell"/>
</dbReference>
<sequence length="939" mass="102753">MNIRPFKGFAMPLALILGVTGSSVAYAQSTSGSTDSSEEEIVLEKFEVTGSRIKRLDAETPSPVVSLNAGSIEAMGFPTIADAVRALPFNNGQALTPTDSGTSFTPGVNSFNLRGLGNNGTLVLINGRRAVPYASPGFDGFQTVFDLNSIPDAAIESLDILKDGGSALYGSDAVAGVVNFRLKKNYVGAEASLQVGNFFDTGGLMKKAALSFGTVGRDTTMFTSISWEENDAVFSRDLSYSADADKTDLAAGYGRYEVNDGGVAAAGYDSIDEYIAAVGLTNPTDDGYWDNRSSRGFPGDVLTSSGRFTFASPTNNPDPANAIGGRNLYNYNETNGMFPPNQRFNIFTTIEHEINEHLRVFAELSFSRSEVVVYSAATPVDIETSLGLDPGDPLTIPAYNPYNPWNEDITNGRRRMVELPNRINDVTSDTPRFLVGIGGDFEAMGGFFEEWNWESGLMYSKNSVTNISRNAIPDYRMQQALNGLTLLGDGSLTWDPTTPQADRAYFNWFGLNGQNFVDFLAVANPNSSTIEYRGIDFRLDGPLLDLPAGQVGFALGGEHRAEDFEDIATDLNATGNILGGSEGTSSFGNRDLTAFYAEANIPLHEMLELQLAGRYEEYSDDGFDKKVRPKAAIKFRPFEWVIFRASYAESFKAPDLAYLYNSGTTTFSSNQIIDPVTQQQIDQIQVKSGGNPNLKPETTDTYYFGVSFEPEGRLEGLSVSVDYFNFQQSNQLAQLSDFFGYAEFLSEEFAGNPTFAGKVARDPATNQVLFIRDDYANISESEYKGYDFNIAYHWDTDTMGRFAAGVSATYLDSYTIDDSEQVGGYLTPKWNGNANLGWTYKDWSTSLFAVYRGERTRSLSFGNIFTADDELFLVYDVKAQITLNASVSYNGFEKTKLLLGVNNVLNEDPPLDGFDASGSTPGVNDLAPAFWYAKITREF</sequence>
<keyword evidence="2 8" id="KW-0813">Transport</keyword>
<dbReference type="InterPro" id="IPR036942">
    <property type="entry name" value="Beta-barrel_TonB_sf"/>
</dbReference>
<feature type="domain" description="TonB-dependent receptor plug" evidence="12">
    <location>
        <begin position="59"/>
        <end position="177"/>
    </location>
</feature>
<evidence type="ECO:0000256" key="3">
    <source>
        <dbReference type="ARBA" id="ARBA00022452"/>
    </source>
</evidence>
<keyword evidence="13" id="KW-0675">Receptor</keyword>
<evidence type="ECO:0000259" key="12">
    <source>
        <dbReference type="Pfam" id="PF07715"/>
    </source>
</evidence>
<keyword evidence="6 8" id="KW-0472">Membrane</keyword>
<dbReference type="Proteomes" id="UP001218638">
    <property type="component" value="Chromosome"/>
</dbReference>
<keyword evidence="7 8" id="KW-0998">Cell outer membrane</keyword>
<evidence type="ECO:0000256" key="5">
    <source>
        <dbReference type="ARBA" id="ARBA00023077"/>
    </source>
</evidence>
<dbReference type="PANTHER" id="PTHR47234:SF2">
    <property type="entry name" value="TONB-DEPENDENT RECEPTOR"/>
    <property type="match status" value="1"/>
</dbReference>
<accession>A0AAF0CPB8</accession>
<keyword evidence="5 9" id="KW-0798">TonB box</keyword>
<dbReference type="InterPro" id="IPR037066">
    <property type="entry name" value="Plug_dom_sf"/>
</dbReference>
<evidence type="ECO:0000256" key="7">
    <source>
        <dbReference type="ARBA" id="ARBA00023237"/>
    </source>
</evidence>
<keyword evidence="14" id="KW-1185">Reference proteome</keyword>
<dbReference type="PANTHER" id="PTHR47234">
    <property type="match status" value="1"/>
</dbReference>
<dbReference type="Gene3D" id="2.170.130.10">
    <property type="entry name" value="TonB-dependent receptor, plug domain"/>
    <property type="match status" value="1"/>
</dbReference>
<evidence type="ECO:0000256" key="9">
    <source>
        <dbReference type="RuleBase" id="RU003357"/>
    </source>
</evidence>
<dbReference type="KEGG" id="slom:PXH66_16400"/>
<evidence type="ECO:0000313" key="14">
    <source>
        <dbReference type="Proteomes" id="UP001218638"/>
    </source>
</evidence>
<organism evidence="13 14">
    <name type="scientific">Synoicihabitans lomoniglobus</name>
    <dbReference type="NCBI Taxonomy" id="2909285"/>
    <lineage>
        <taxon>Bacteria</taxon>
        <taxon>Pseudomonadati</taxon>
        <taxon>Verrucomicrobiota</taxon>
        <taxon>Opitutia</taxon>
        <taxon>Opitutales</taxon>
        <taxon>Opitutaceae</taxon>
        <taxon>Synoicihabitans</taxon>
    </lineage>
</organism>
<comment type="similarity">
    <text evidence="8 9">Belongs to the TonB-dependent receptor family.</text>
</comment>
<dbReference type="InterPro" id="IPR000531">
    <property type="entry name" value="Beta-barrel_TonB"/>
</dbReference>
<evidence type="ECO:0000256" key="8">
    <source>
        <dbReference type="PROSITE-ProRule" id="PRU01360"/>
    </source>
</evidence>
<dbReference type="Pfam" id="PF07715">
    <property type="entry name" value="Plug"/>
    <property type="match status" value="1"/>
</dbReference>
<feature type="chain" id="PRO_5042212255" evidence="10">
    <location>
        <begin position="28"/>
        <end position="939"/>
    </location>
</feature>
<evidence type="ECO:0000259" key="11">
    <source>
        <dbReference type="Pfam" id="PF00593"/>
    </source>
</evidence>
<evidence type="ECO:0000256" key="6">
    <source>
        <dbReference type="ARBA" id="ARBA00023136"/>
    </source>
</evidence>
<gene>
    <name evidence="13" type="ORF">PXH66_16400</name>
</gene>
<evidence type="ECO:0000313" key="13">
    <source>
        <dbReference type="EMBL" id="WED63919.1"/>
    </source>
</evidence>
<protein>
    <submittedName>
        <fullName evidence="13">TonB-dependent receptor</fullName>
    </submittedName>
</protein>
<reference evidence="13" key="1">
    <citation type="submission" date="2023-03" db="EMBL/GenBank/DDBJ databases">
        <title>Lomoglobus Profundus gen. nov., sp. nov., a novel member of the phylum Verrucomicrobia, isolated from deep-marine sediment of South China Sea.</title>
        <authorList>
            <person name="Ahmad T."/>
            <person name="Ishaq S.E."/>
            <person name="Wang F."/>
        </authorList>
    </citation>
    <scope>NUCLEOTIDE SEQUENCE</scope>
    <source>
        <strain evidence="13">LMO-M01</strain>
    </source>
</reference>
<keyword evidence="3 8" id="KW-1134">Transmembrane beta strand</keyword>
<dbReference type="PROSITE" id="PS52016">
    <property type="entry name" value="TONB_DEPENDENT_REC_3"/>
    <property type="match status" value="1"/>
</dbReference>
<evidence type="ECO:0000256" key="4">
    <source>
        <dbReference type="ARBA" id="ARBA00022692"/>
    </source>
</evidence>
<name>A0AAF0CPB8_9BACT</name>
<dbReference type="InterPro" id="IPR039426">
    <property type="entry name" value="TonB-dep_rcpt-like"/>
</dbReference>
<evidence type="ECO:0000256" key="2">
    <source>
        <dbReference type="ARBA" id="ARBA00022448"/>
    </source>
</evidence>
<feature type="domain" description="TonB-dependent receptor-like beta-barrel" evidence="11">
    <location>
        <begin position="474"/>
        <end position="904"/>
    </location>
</feature>
<keyword evidence="4 8" id="KW-0812">Transmembrane</keyword>
<evidence type="ECO:0000256" key="10">
    <source>
        <dbReference type="SAM" id="SignalP"/>
    </source>
</evidence>
<proteinExistence type="inferred from homology"/>
<feature type="signal peptide" evidence="10">
    <location>
        <begin position="1"/>
        <end position="27"/>
    </location>
</feature>
<evidence type="ECO:0000256" key="1">
    <source>
        <dbReference type="ARBA" id="ARBA00004571"/>
    </source>
</evidence>
<dbReference type="Gene3D" id="2.40.170.20">
    <property type="entry name" value="TonB-dependent receptor, beta-barrel domain"/>
    <property type="match status" value="1"/>
</dbReference>
<keyword evidence="10" id="KW-0732">Signal</keyword>
<dbReference type="Pfam" id="PF00593">
    <property type="entry name" value="TonB_dep_Rec_b-barrel"/>
    <property type="match status" value="1"/>
</dbReference>
<dbReference type="InterPro" id="IPR012910">
    <property type="entry name" value="Plug_dom"/>
</dbReference>
<comment type="subcellular location">
    <subcellularLocation>
        <location evidence="1 8">Cell outer membrane</location>
        <topology evidence="1 8">Multi-pass membrane protein</topology>
    </subcellularLocation>
</comment>
<dbReference type="EMBL" id="CP119075">
    <property type="protein sequence ID" value="WED63919.1"/>
    <property type="molecule type" value="Genomic_DNA"/>
</dbReference>